<gene>
    <name evidence="3" type="ORF">NT6N_20490</name>
</gene>
<dbReference type="GO" id="GO:0005975">
    <property type="term" value="P:carbohydrate metabolic process"/>
    <property type="evidence" value="ECO:0007669"/>
    <property type="project" value="TreeGrafter"/>
</dbReference>
<dbReference type="Gene3D" id="3.40.50.1110">
    <property type="entry name" value="SGNH hydrolase"/>
    <property type="match status" value="1"/>
</dbReference>
<keyword evidence="1" id="KW-0378">Hydrolase</keyword>
<evidence type="ECO:0000259" key="2">
    <source>
        <dbReference type="Pfam" id="PF03629"/>
    </source>
</evidence>
<dbReference type="Pfam" id="PF03629">
    <property type="entry name" value="SASA"/>
    <property type="match status" value="2"/>
</dbReference>
<dbReference type="KEGG" id="osu:NT6N_20490"/>
<proteinExistence type="predicted"/>
<dbReference type="AlphaFoldDB" id="A0AAT9FM64"/>
<dbReference type="InterPro" id="IPR005181">
    <property type="entry name" value="SASA"/>
</dbReference>
<dbReference type="GO" id="GO:0001681">
    <property type="term" value="F:sialate O-acetylesterase activity"/>
    <property type="evidence" value="ECO:0007669"/>
    <property type="project" value="InterPro"/>
</dbReference>
<feature type="domain" description="Sialate O-acetylesterase" evidence="2">
    <location>
        <begin position="148"/>
        <end position="247"/>
    </location>
</feature>
<dbReference type="PANTHER" id="PTHR22901">
    <property type="entry name" value="SIALATE O-ACETYLESTERASE"/>
    <property type="match status" value="1"/>
</dbReference>
<name>A0AAT9FM64_9BACT</name>
<sequence length="548" mass="60402">MIFPNRSPSSGERIPALHALHSSYNTVMLHRSFLLITGRRFSVAAVYLGLHLACLFGALQVRAEISTPAFFSDGMVLQREGDAKVWGKTDPGTELKATFGDVSLSTTSDEQGKWSFTFKNLKADTTGKTLTISSAKEKKVINDVLVGEVWLASGQSNMEWTVNKTSSKLEANTANDSLLRVYVSANIARGYPQTDLPGSWKATKPGNTGGFTSVGYNFARKLRAELDVPVGVIECAWGGKTIQSFISREALENLPEAKKMFGPQLKVLAGPDFVKAQANYQAAFESHADALKKWEQNKQGKKPEPPRQPNDPGRNPFYVCSIYNGMVAPFVGYGIRGALWYQGESNAKGGSSHFYAKLQETLIKDWRARWGKDFSFYYVQLAAYHAPKKQMWVTVQDQQRRVLDMVPGTGMAVITDVSSLKNIHPPNKKDVGERLARWALHHDYGKSDVIVSGPLYQSSKVDGSSLVLSFKHAKGLKASDEKPLQHFELSDKDGKWHSAKAEIKGDTIVLTSDQVTEPVHARYAWNAVPTGANLTNTTDLPASCFTTE</sequence>
<dbReference type="InterPro" id="IPR039329">
    <property type="entry name" value="SIAE"/>
</dbReference>
<dbReference type="EMBL" id="AP026866">
    <property type="protein sequence ID" value="BDS07009.1"/>
    <property type="molecule type" value="Genomic_DNA"/>
</dbReference>
<dbReference type="SUPFAM" id="SSF52266">
    <property type="entry name" value="SGNH hydrolase"/>
    <property type="match status" value="1"/>
</dbReference>
<evidence type="ECO:0000256" key="1">
    <source>
        <dbReference type="ARBA" id="ARBA00022801"/>
    </source>
</evidence>
<dbReference type="InterPro" id="IPR036514">
    <property type="entry name" value="SGNH_hydro_sf"/>
</dbReference>
<dbReference type="PANTHER" id="PTHR22901:SF0">
    <property type="entry name" value="SIALATE O-ACETYLESTERASE"/>
    <property type="match status" value="1"/>
</dbReference>
<evidence type="ECO:0000313" key="3">
    <source>
        <dbReference type="EMBL" id="BDS07009.1"/>
    </source>
</evidence>
<reference evidence="3" key="1">
    <citation type="submission" date="2024-07" db="EMBL/GenBank/DDBJ databases">
        <title>Complete genome sequence of Verrucomicrobiaceae bacterium NT6N.</title>
        <authorList>
            <person name="Huang C."/>
            <person name="Takami H."/>
            <person name="Hamasaki K."/>
        </authorList>
    </citation>
    <scope>NUCLEOTIDE SEQUENCE</scope>
    <source>
        <strain evidence="3">NT6N</strain>
    </source>
</reference>
<protein>
    <submittedName>
        <fullName evidence="3">9-O-acetylesterase</fullName>
    </submittedName>
</protein>
<accession>A0AAT9FM64</accession>
<organism evidence="3">
    <name type="scientific">Oceaniferula spumae</name>
    <dbReference type="NCBI Taxonomy" id="2979115"/>
    <lineage>
        <taxon>Bacteria</taxon>
        <taxon>Pseudomonadati</taxon>
        <taxon>Verrucomicrobiota</taxon>
        <taxon>Verrucomicrobiia</taxon>
        <taxon>Verrucomicrobiales</taxon>
        <taxon>Verrucomicrobiaceae</taxon>
        <taxon>Oceaniferula</taxon>
    </lineage>
</organism>
<feature type="domain" description="Sialate O-acetylesterase" evidence="2">
    <location>
        <begin position="334"/>
        <end position="437"/>
    </location>
</feature>